<evidence type="ECO:0000313" key="3">
    <source>
        <dbReference type="Proteomes" id="UP001203423"/>
    </source>
</evidence>
<feature type="transmembrane region" description="Helical" evidence="1">
    <location>
        <begin position="107"/>
        <end position="136"/>
    </location>
</feature>
<dbReference type="Proteomes" id="UP001203423">
    <property type="component" value="Unassembled WGS sequence"/>
</dbReference>
<dbReference type="EMBL" id="JAKIKS010000001">
    <property type="protein sequence ID" value="MCL1122971.1"/>
    <property type="molecule type" value="Genomic_DNA"/>
</dbReference>
<evidence type="ECO:0000256" key="1">
    <source>
        <dbReference type="SAM" id="Phobius"/>
    </source>
</evidence>
<evidence type="ECO:0000313" key="2">
    <source>
        <dbReference type="EMBL" id="MCL1122971.1"/>
    </source>
</evidence>
<proteinExistence type="predicted"/>
<keyword evidence="1" id="KW-1133">Transmembrane helix</keyword>
<comment type="caution">
    <text evidence="2">The sequence shown here is derived from an EMBL/GenBank/DDBJ whole genome shotgun (WGS) entry which is preliminary data.</text>
</comment>
<gene>
    <name evidence="2" type="ORF">L2764_00355</name>
</gene>
<reference evidence="2 3" key="1">
    <citation type="submission" date="2022-01" db="EMBL/GenBank/DDBJ databases">
        <title>Whole genome-based taxonomy of the Shewanellaceae.</title>
        <authorList>
            <person name="Martin-Rodriguez A.J."/>
        </authorList>
    </citation>
    <scope>NUCLEOTIDE SEQUENCE [LARGE SCALE GENOMIC DNA]</scope>
    <source>
        <strain evidence="2 3">DSM 17177</strain>
    </source>
</reference>
<keyword evidence="3" id="KW-1185">Reference proteome</keyword>
<protein>
    <submittedName>
        <fullName evidence="2">Uncharacterized protein</fullName>
    </submittedName>
</protein>
<organism evidence="2 3">
    <name type="scientific">Shewanella surugensis</name>
    <dbReference type="NCBI Taxonomy" id="212020"/>
    <lineage>
        <taxon>Bacteria</taxon>
        <taxon>Pseudomonadati</taxon>
        <taxon>Pseudomonadota</taxon>
        <taxon>Gammaproteobacteria</taxon>
        <taxon>Alteromonadales</taxon>
        <taxon>Shewanellaceae</taxon>
        <taxon>Shewanella</taxon>
    </lineage>
</organism>
<dbReference type="RefSeq" id="WP_248938250.1">
    <property type="nucleotide sequence ID" value="NZ_JAKIKS010000001.1"/>
</dbReference>
<sequence length="352" mass="40436">MAVSALQVEKETGRTFVSDGYADSAYRSNRPLQEKVIGPKGLWESLARKGTELAFAKPSSIISTQFATGFKPSEYQDIKDKLASGERHLYWNETILKEEKMSGWGAVYLNISVIAKFMTLYFLPFSYVVIFLLALFSEYFSFSDLVDFYYNLTVYFLLPSTLFWGQLVLMDKGYFTPWFLKAKKHYELNRQTGMVTLYRGNGKPRFSHPFHEFDCILTSSPTPQGLMNYGLFLVHRYNGYSFGVPLQSLMPSSPLVKEYHYLWNMVQAYMDVTSPMPDILVLEEARERDPTTKAFDDKGLRGTTFGVAITKKTAAKNVKQDALLRDSRDSHFWRNMSDEDFDQILKAIAKSQ</sequence>
<name>A0ABT0L5K6_9GAMM</name>
<keyword evidence="1" id="KW-0812">Transmembrane</keyword>
<feature type="transmembrane region" description="Helical" evidence="1">
    <location>
        <begin position="148"/>
        <end position="169"/>
    </location>
</feature>
<accession>A0ABT0L5K6</accession>
<keyword evidence="1" id="KW-0472">Membrane</keyword>